<feature type="transmembrane region" description="Helical" evidence="1">
    <location>
        <begin position="90"/>
        <end position="114"/>
    </location>
</feature>
<comment type="caution">
    <text evidence="2">The sequence shown here is derived from an EMBL/GenBank/DDBJ whole genome shotgun (WGS) entry which is preliminary data.</text>
</comment>
<feature type="transmembrane region" description="Helical" evidence="1">
    <location>
        <begin position="48"/>
        <end position="69"/>
    </location>
</feature>
<evidence type="ECO:0000313" key="2">
    <source>
        <dbReference type="EMBL" id="RXK12760.1"/>
    </source>
</evidence>
<reference evidence="2 3" key="1">
    <citation type="submission" date="2017-09" db="EMBL/GenBank/DDBJ databases">
        <title>Genomics of the genus Arcobacter.</title>
        <authorList>
            <person name="Perez-Cataluna A."/>
            <person name="Figueras M.J."/>
            <person name="Salas-Masso N."/>
        </authorList>
    </citation>
    <scope>NUCLEOTIDE SEQUENCE [LARGE SCALE GENOMIC DNA]</scope>
    <source>
        <strain evidence="2 3">F156-34</strain>
    </source>
</reference>
<sequence length="197" mass="24113">MTDSKYYNFFNKFSFYLIVVFIFFHLLNHLFLMISINEHINFMETIRLVYRNVFIEIILILSFLFQLFITIKKLWNERQLKKTIIEKFVFFSKIYIVYFLINHIFAILIGRIIFKLDTNIYFALSGVQIKPFSYYFIIYYFFAIISLFLIVSKGKNIFLFYLINILGFIFACFLIYIFQEGFYPIKIPDEYINIYKF</sequence>
<evidence type="ECO:0000313" key="3">
    <source>
        <dbReference type="Proteomes" id="UP000289718"/>
    </source>
</evidence>
<gene>
    <name evidence="2" type="ORF">CP965_09300</name>
</gene>
<keyword evidence="3" id="KW-1185">Reference proteome</keyword>
<protein>
    <submittedName>
        <fullName evidence="2">Uncharacterized protein</fullName>
    </submittedName>
</protein>
<proteinExistence type="predicted"/>
<keyword evidence="1" id="KW-0472">Membrane</keyword>
<dbReference type="AlphaFoldDB" id="A0A4Q1AYN0"/>
<organism evidence="2 3">
    <name type="scientific">Halarcobacter mediterraneus</name>
    <dbReference type="NCBI Taxonomy" id="2023153"/>
    <lineage>
        <taxon>Bacteria</taxon>
        <taxon>Pseudomonadati</taxon>
        <taxon>Campylobacterota</taxon>
        <taxon>Epsilonproteobacteria</taxon>
        <taxon>Campylobacterales</taxon>
        <taxon>Arcobacteraceae</taxon>
        <taxon>Halarcobacter</taxon>
    </lineage>
</organism>
<keyword evidence="1" id="KW-1133">Transmembrane helix</keyword>
<accession>A0A4Q1AYN0</accession>
<dbReference type="Proteomes" id="UP000289718">
    <property type="component" value="Unassembled WGS sequence"/>
</dbReference>
<keyword evidence="1" id="KW-0812">Transmembrane</keyword>
<feature type="transmembrane region" description="Helical" evidence="1">
    <location>
        <begin position="134"/>
        <end position="151"/>
    </location>
</feature>
<feature type="transmembrane region" description="Helical" evidence="1">
    <location>
        <begin position="158"/>
        <end position="178"/>
    </location>
</feature>
<name>A0A4Q1AYN0_9BACT</name>
<feature type="transmembrane region" description="Helical" evidence="1">
    <location>
        <begin position="15"/>
        <end position="36"/>
    </location>
</feature>
<dbReference type="EMBL" id="NXIE01000003">
    <property type="protein sequence ID" value="RXK12760.1"/>
    <property type="molecule type" value="Genomic_DNA"/>
</dbReference>
<evidence type="ECO:0000256" key="1">
    <source>
        <dbReference type="SAM" id="Phobius"/>
    </source>
</evidence>